<evidence type="ECO:0000256" key="4">
    <source>
        <dbReference type="SAM" id="Phobius"/>
    </source>
</evidence>
<dbReference type="InterPro" id="IPR007803">
    <property type="entry name" value="Asp/Arg/Pro-Hydrxlase"/>
</dbReference>
<dbReference type="InterPro" id="IPR027443">
    <property type="entry name" value="IPNS-like_sf"/>
</dbReference>
<dbReference type="OrthoDB" id="21665at2"/>
<evidence type="ECO:0000313" key="7">
    <source>
        <dbReference type="Proteomes" id="UP000430120"/>
    </source>
</evidence>
<keyword evidence="4" id="KW-0472">Membrane</keyword>
<organism evidence="6 7">
    <name type="scientific">Ideonella dechloratans</name>
    <dbReference type="NCBI Taxonomy" id="36863"/>
    <lineage>
        <taxon>Bacteria</taxon>
        <taxon>Pseudomonadati</taxon>
        <taxon>Pseudomonadota</taxon>
        <taxon>Betaproteobacteria</taxon>
        <taxon>Burkholderiales</taxon>
        <taxon>Sphaerotilaceae</taxon>
        <taxon>Ideonella</taxon>
    </lineage>
</organism>
<sequence>MLSHVLLKWSIPAIFLASILVVHLRGRVRHSFWKQVFDHSGLLAPVNVFLYATSAVPNKPYLPVSTFPELDLLIQNFDTIKAEGLALMEATKLRRPDQNDDAGFNSFAKSGWKRFYLKWYDDAHPSAKRLCPKTTELLQQIPSIKAAMFTELPPGATLSPHRDPYAGSLRYHLGIATPNSDNCFIDVDGQRYSWRDGEGVIFDESFIHHVENNTDQNRLIFFADIERPQRWGFARAFNHWFGRHIVAAAASPNEQGDKTGLVNRLFIISAVMGQWRRRFKNWNRTVYQLTKLALVAAIVAWLVWG</sequence>
<evidence type="ECO:0000256" key="1">
    <source>
        <dbReference type="ARBA" id="ARBA00007730"/>
    </source>
</evidence>
<evidence type="ECO:0000259" key="5">
    <source>
        <dbReference type="Pfam" id="PF05118"/>
    </source>
</evidence>
<evidence type="ECO:0000256" key="2">
    <source>
        <dbReference type="ARBA" id="ARBA00022964"/>
    </source>
</evidence>
<name>A0A643FJI6_IDEDE</name>
<accession>A0A643FJI6</accession>
<feature type="domain" description="Aspartyl/asparaginy/proline hydroxylase" evidence="5">
    <location>
        <begin position="75"/>
        <end position="228"/>
    </location>
</feature>
<dbReference type="InterPro" id="IPR051821">
    <property type="entry name" value="Asp/Asn_beta-hydroxylase"/>
</dbReference>
<keyword evidence="3" id="KW-0560">Oxidoreductase</keyword>
<feature type="transmembrane region" description="Helical" evidence="4">
    <location>
        <begin position="6"/>
        <end position="24"/>
    </location>
</feature>
<dbReference type="PANTHER" id="PTHR46332:SF5">
    <property type="entry name" value="ASPARTATE BETA-HYDROXYLASE DOMAIN CONTAINING 2"/>
    <property type="match status" value="1"/>
</dbReference>
<dbReference type="SUPFAM" id="SSF51197">
    <property type="entry name" value="Clavaminate synthase-like"/>
    <property type="match status" value="1"/>
</dbReference>
<reference evidence="6 7" key="1">
    <citation type="submission" date="2019-09" db="EMBL/GenBank/DDBJ databases">
        <title>Draft genome sequences of 48 bacterial type strains from the CCUG.</title>
        <authorList>
            <person name="Tunovic T."/>
            <person name="Pineiro-Iglesias B."/>
            <person name="Unosson C."/>
            <person name="Inganas E."/>
            <person name="Ohlen M."/>
            <person name="Cardew S."/>
            <person name="Jensie-Markopoulos S."/>
            <person name="Salva-Serra F."/>
            <person name="Jaen-Luchoro D."/>
            <person name="Karlsson R."/>
            <person name="Svensson-Stadler L."/>
            <person name="Chun J."/>
            <person name="Moore E."/>
        </authorList>
    </citation>
    <scope>NUCLEOTIDE SEQUENCE [LARGE SCALE GENOMIC DNA]</scope>
    <source>
        <strain evidence="6 7">CCUG 30977</strain>
    </source>
</reference>
<dbReference type="Pfam" id="PF05118">
    <property type="entry name" value="Asp_Arg_Hydrox"/>
    <property type="match status" value="1"/>
</dbReference>
<dbReference type="Gene3D" id="2.60.120.330">
    <property type="entry name" value="B-lactam Antibiotic, Isopenicillin N Synthase, Chain"/>
    <property type="match status" value="1"/>
</dbReference>
<keyword evidence="4" id="KW-0812">Transmembrane</keyword>
<dbReference type="PANTHER" id="PTHR46332">
    <property type="entry name" value="ASPARTATE BETA-HYDROXYLASE DOMAIN-CONTAINING PROTEIN 2"/>
    <property type="match status" value="1"/>
</dbReference>
<evidence type="ECO:0000313" key="6">
    <source>
        <dbReference type="EMBL" id="KAB0584976.1"/>
    </source>
</evidence>
<keyword evidence="7" id="KW-1185">Reference proteome</keyword>
<keyword evidence="2" id="KW-0223">Dioxygenase</keyword>
<dbReference type="AlphaFoldDB" id="A0A643FJI6"/>
<dbReference type="EMBL" id="VZPB01000003">
    <property type="protein sequence ID" value="KAB0584976.1"/>
    <property type="molecule type" value="Genomic_DNA"/>
</dbReference>
<dbReference type="Proteomes" id="UP000430120">
    <property type="component" value="Unassembled WGS sequence"/>
</dbReference>
<evidence type="ECO:0000256" key="3">
    <source>
        <dbReference type="ARBA" id="ARBA00023002"/>
    </source>
</evidence>
<keyword evidence="4" id="KW-1133">Transmembrane helix</keyword>
<comment type="similarity">
    <text evidence="1">Belongs to the aspartyl/asparaginyl beta-hydroxylase family.</text>
</comment>
<dbReference type="GO" id="GO:0051213">
    <property type="term" value="F:dioxygenase activity"/>
    <property type="evidence" value="ECO:0007669"/>
    <property type="project" value="UniProtKB-KW"/>
</dbReference>
<proteinExistence type="inferred from homology"/>
<gene>
    <name evidence="6" type="ORF">F7Q92_02140</name>
</gene>
<comment type="caution">
    <text evidence="6">The sequence shown here is derived from an EMBL/GenBank/DDBJ whole genome shotgun (WGS) entry which is preliminary data.</text>
</comment>
<protein>
    <submittedName>
        <fullName evidence="6">Aspartyl/asparaginyl beta-hydroxylase domain-containing protein</fullName>
    </submittedName>
</protein>
<feature type="transmembrane region" description="Helical" evidence="4">
    <location>
        <begin position="286"/>
        <end position="304"/>
    </location>
</feature>